<gene>
    <name evidence="4" type="ordered locus">Fbal_0455</name>
</gene>
<feature type="transmembrane region" description="Helical" evidence="3">
    <location>
        <begin position="155"/>
        <end position="174"/>
    </location>
</feature>
<keyword evidence="2 3" id="KW-1133">Transmembrane helix</keyword>
<dbReference type="InterPro" id="IPR034804">
    <property type="entry name" value="SQR/QFR_C/D"/>
</dbReference>
<dbReference type="HOGENOM" id="CLU_1249069_0_0_6"/>
<organism evidence="4 5">
    <name type="scientific">Ferrimonas balearica (strain DSM 9799 / CCM 4581 / KCTC 23876 / PAT)</name>
    <dbReference type="NCBI Taxonomy" id="550540"/>
    <lineage>
        <taxon>Bacteria</taxon>
        <taxon>Pseudomonadati</taxon>
        <taxon>Pseudomonadota</taxon>
        <taxon>Gammaproteobacteria</taxon>
        <taxon>Alteromonadales</taxon>
        <taxon>Ferrimonadaceae</taxon>
        <taxon>Ferrimonas</taxon>
    </lineage>
</organism>
<dbReference type="SUPFAM" id="SSF81343">
    <property type="entry name" value="Fumarate reductase respiratory complex transmembrane subunits"/>
    <property type="match status" value="1"/>
</dbReference>
<protein>
    <recommendedName>
        <fullName evidence="6">Fumarate reductase cytochrome b subunit</fullName>
    </recommendedName>
</protein>
<evidence type="ECO:0000256" key="2">
    <source>
        <dbReference type="ARBA" id="ARBA00022989"/>
    </source>
</evidence>
<reference evidence="4 5" key="1">
    <citation type="journal article" date="2010" name="Stand. Genomic Sci.">
        <title>Complete genome sequence of Ferrimonas balearica type strain (PAT).</title>
        <authorList>
            <person name="Nolan M."/>
            <person name="Sikorski J."/>
            <person name="Davenport K."/>
            <person name="Lucas S."/>
            <person name="Glavina Del Rio T."/>
            <person name="Tice H."/>
            <person name="Cheng J."/>
            <person name="Goodwin L."/>
            <person name="Pitluck S."/>
            <person name="Liolios K."/>
            <person name="Ivanova N."/>
            <person name="Mavromatis K."/>
            <person name="Ovchinnikova G."/>
            <person name="Pati A."/>
            <person name="Chen A."/>
            <person name="Palaniappan K."/>
            <person name="Land M."/>
            <person name="Hauser L."/>
            <person name="Chang Y."/>
            <person name="Jeffries C."/>
            <person name="Tapia R."/>
            <person name="Brettin T."/>
            <person name="Detter J."/>
            <person name="Han C."/>
            <person name="Yasawong M."/>
            <person name="Rohde M."/>
            <person name="Tindall B."/>
            <person name="Goker M."/>
            <person name="Woyke T."/>
            <person name="Bristow J."/>
            <person name="Eisen J."/>
            <person name="Markowitz V."/>
            <person name="Hugenholtz P."/>
            <person name="Kyrpides N."/>
            <person name="Klenk H."/>
            <person name="Lapidus A."/>
        </authorList>
    </citation>
    <scope>NUCLEOTIDE SEQUENCE [LARGE SCALE GENOMIC DNA]</scope>
    <source>
        <strain evidence="5">DSM 9799 / CCM 4581 / KCTC 23876 / PAT</strain>
    </source>
</reference>
<dbReference type="GeneID" id="67180699"/>
<dbReference type="Gene3D" id="1.20.1300.10">
    <property type="entry name" value="Fumarate reductase/succinate dehydrogenase, transmembrane subunit"/>
    <property type="match status" value="1"/>
</dbReference>
<evidence type="ECO:0000256" key="1">
    <source>
        <dbReference type="ARBA" id="ARBA00022692"/>
    </source>
</evidence>
<keyword evidence="5" id="KW-1185">Reference proteome</keyword>
<keyword evidence="1 3" id="KW-0812">Transmembrane</keyword>
<dbReference type="STRING" id="550540.Fbal_0455"/>
<evidence type="ECO:0000313" key="4">
    <source>
        <dbReference type="EMBL" id="ADN74669.1"/>
    </source>
</evidence>
<evidence type="ECO:0000256" key="3">
    <source>
        <dbReference type="SAM" id="Phobius"/>
    </source>
</evidence>
<feature type="transmembrane region" description="Helical" evidence="3">
    <location>
        <begin position="66"/>
        <end position="84"/>
    </location>
</feature>
<feature type="transmembrane region" description="Helical" evidence="3">
    <location>
        <begin position="17"/>
        <end position="38"/>
    </location>
</feature>
<name>E1SP20_FERBD</name>
<dbReference type="Proteomes" id="UP000006683">
    <property type="component" value="Chromosome"/>
</dbReference>
<evidence type="ECO:0008006" key="6">
    <source>
        <dbReference type="Google" id="ProtNLM"/>
    </source>
</evidence>
<dbReference type="EMBL" id="CP002209">
    <property type="protein sequence ID" value="ADN74669.1"/>
    <property type="molecule type" value="Genomic_DNA"/>
</dbReference>
<dbReference type="AlphaFoldDB" id="E1SP20"/>
<keyword evidence="3" id="KW-0472">Membrane</keyword>
<dbReference type="RefSeq" id="WP_013343975.1">
    <property type="nucleotide sequence ID" value="NC_014541.1"/>
</dbReference>
<accession>E1SP20</accession>
<dbReference type="GO" id="GO:0016020">
    <property type="term" value="C:membrane"/>
    <property type="evidence" value="ECO:0007669"/>
    <property type="project" value="InterPro"/>
</dbReference>
<sequence length="221" mass="25012">MDTPFASPRRFALYRRWLQATLGGILALECLLSFQWGFGQILGPRPLSPIRDWIHGCPQEHTLSEWAATIILLSLFFLHGYLAMTQPYEKPPLKERHGFGRKPAVCWEAVYHHVQVATGILLVPLTFIFCYTLMLSPPDPTVDDWYHRMTSLGSRLAYVMLIPLLLLHATLGLARLVVRWRTSNPEAPYHGSRKWVLGSYAVLISSALTIAVIRGVPGFSF</sequence>
<feature type="transmembrane region" description="Helical" evidence="3">
    <location>
        <begin position="105"/>
        <end position="135"/>
    </location>
</feature>
<feature type="transmembrane region" description="Helical" evidence="3">
    <location>
        <begin position="195"/>
        <end position="216"/>
    </location>
</feature>
<proteinExistence type="predicted"/>
<dbReference type="KEGG" id="fbl:Fbal_0455"/>
<evidence type="ECO:0000313" key="5">
    <source>
        <dbReference type="Proteomes" id="UP000006683"/>
    </source>
</evidence>